<name>A0A2H5QB06_CITUN</name>
<accession>A0A2H5QB06</accession>
<evidence type="ECO:0000313" key="4">
    <source>
        <dbReference type="Proteomes" id="UP000236630"/>
    </source>
</evidence>
<evidence type="ECO:0000256" key="2">
    <source>
        <dbReference type="SAM" id="SignalP"/>
    </source>
</evidence>
<reference evidence="3 4" key="1">
    <citation type="journal article" date="2017" name="Front. Genet.">
        <title>Draft sequencing of the heterozygous diploid genome of Satsuma (Citrus unshiu Marc.) using a hybrid assembly approach.</title>
        <authorList>
            <person name="Shimizu T."/>
            <person name="Tanizawa Y."/>
            <person name="Mochizuki T."/>
            <person name="Nagasaki H."/>
            <person name="Yoshioka T."/>
            <person name="Toyoda A."/>
            <person name="Fujiyama A."/>
            <person name="Kaminuma E."/>
            <person name="Nakamura Y."/>
        </authorList>
    </citation>
    <scope>NUCLEOTIDE SEQUENCE [LARGE SCALE GENOMIC DNA]</scope>
    <source>
        <strain evidence="4">cv. Miyagawa wase</strain>
    </source>
</reference>
<organism evidence="3 4">
    <name type="scientific">Citrus unshiu</name>
    <name type="common">Satsuma mandarin</name>
    <name type="synonym">Citrus nobilis var. unshiu</name>
    <dbReference type="NCBI Taxonomy" id="55188"/>
    <lineage>
        <taxon>Eukaryota</taxon>
        <taxon>Viridiplantae</taxon>
        <taxon>Streptophyta</taxon>
        <taxon>Embryophyta</taxon>
        <taxon>Tracheophyta</taxon>
        <taxon>Spermatophyta</taxon>
        <taxon>Magnoliopsida</taxon>
        <taxon>eudicotyledons</taxon>
        <taxon>Gunneridae</taxon>
        <taxon>Pentapetalae</taxon>
        <taxon>rosids</taxon>
        <taxon>malvids</taxon>
        <taxon>Sapindales</taxon>
        <taxon>Rutaceae</taxon>
        <taxon>Aurantioideae</taxon>
        <taxon>Citrus</taxon>
    </lineage>
</organism>
<keyword evidence="2" id="KW-0732">Signal</keyword>
<comment type="caution">
    <text evidence="3">The sequence shown here is derived from an EMBL/GenBank/DDBJ whole genome shotgun (WGS) entry which is preliminary data.</text>
</comment>
<keyword evidence="1" id="KW-0812">Transmembrane</keyword>
<feature type="chain" id="PRO_5014132990" evidence="2">
    <location>
        <begin position="21"/>
        <end position="95"/>
    </location>
</feature>
<dbReference type="Proteomes" id="UP000236630">
    <property type="component" value="Unassembled WGS sequence"/>
</dbReference>
<evidence type="ECO:0000256" key="1">
    <source>
        <dbReference type="SAM" id="Phobius"/>
    </source>
</evidence>
<feature type="transmembrane region" description="Helical" evidence="1">
    <location>
        <begin position="73"/>
        <end position="92"/>
    </location>
</feature>
<keyword evidence="1" id="KW-1133">Transmembrane helix</keyword>
<proteinExistence type="predicted"/>
<evidence type="ECO:0000313" key="3">
    <source>
        <dbReference type="EMBL" id="GAY61819.1"/>
    </source>
</evidence>
<feature type="signal peptide" evidence="2">
    <location>
        <begin position="1"/>
        <end position="20"/>
    </location>
</feature>
<gene>
    <name evidence="3" type="ORF">CUMW_212970</name>
</gene>
<dbReference type="AlphaFoldDB" id="A0A2H5QB06"/>
<keyword evidence="1" id="KW-0472">Membrane</keyword>
<dbReference type="EMBL" id="BDQV01000284">
    <property type="protein sequence ID" value="GAY61819.1"/>
    <property type="molecule type" value="Genomic_DNA"/>
</dbReference>
<keyword evidence="4" id="KW-1185">Reference proteome</keyword>
<sequence>MCVCLCVCIDICTLLPHQNALMFCPSPCQDGVIHHHGPNFYIFVDFCLRCPVFRMLRKTFKCNGGIREEGFRFYLIILFYLYFVYFFLIIAVPSF</sequence>
<protein>
    <submittedName>
        <fullName evidence="3">Uncharacterized protein</fullName>
    </submittedName>
</protein>